<evidence type="ECO:0000256" key="1">
    <source>
        <dbReference type="ARBA" id="ARBA00006129"/>
    </source>
</evidence>
<dbReference type="Proteomes" id="UP000248918">
    <property type="component" value="Unassembled WGS sequence"/>
</dbReference>
<dbReference type="Pfam" id="PF02543">
    <property type="entry name" value="Carbam_trans_N"/>
    <property type="match status" value="1"/>
</dbReference>
<evidence type="ECO:0000313" key="4">
    <source>
        <dbReference type="EMBL" id="RAS37452.1"/>
    </source>
</evidence>
<dbReference type="Pfam" id="PF16861">
    <property type="entry name" value="Carbam_trans_C"/>
    <property type="match status" value="1"/>
</dbReference>
<evidence type="ECO:0000259" key="2">
    <source>
        <dbReference type="Pfam" id="PF02543"/>
    </source>
</evidence>
<dbReference type="PANTHER" id="PTHR34847">
    <property type="entry name" value="NODULATION PROTEIN U"/>
    <property type="match status" value="1"/>
</dbReference>
<evidence type="ECO:0000313" key="5">
    <source>
        <dbReference type="Proteomes" id="UP000248918"/>
    </source>
</evidence>
<dbReference type="InterPro" id="IPR031730">
    <property type="entry name" value="Carbam_trans_C"/>
</dbReference>
<dbReference type="GO" id="GO:0016740">
    <property type="term" value="F:transferase activity"/>
    <property type="evidence" value="ECO:0007669"/>
    <property type="project" value="UniProtKB-KW"/>
</dbReference>
<dbReference type="EMBL" id="QLTK01000003">
    <property type="protein sequence ID" value="RAS37452.1"/>
    <property type="molecule type" value="Genomic_DNA"/>
</dbReference>
<sequence>MRILGLKPGHDGHIAHLIDGVLDFSIEAEKDSGYRYAQVDGLGLADALARLTAPPDVFAVSGWASGMEPRGRPIGAGYMGISGNVQGLSQMNGSPMRYFSSSHERSHILCSYALSPFPQGTPCYALTWEGHIGAFYEIDRGVKVRRLAHIMYGPGIRYAYAYAICDPTFNLPGGHIRLSDAGKLMALAAFEENPTATSEEQDLLARLMANPHETPKFDKNHFRAFSAYNSGVESIPSKRLARLVSNRLLAHFIDGMSRLVEDKRPLLISGGCGLNCDWNRALLDSGVFSDVFVPPCTNDTGSAIGTAVDAQLELTGHAKLEWNVYSGSHFIDDMALQSNRQAGSFARVAGNTATAARLLQAGAILAWVSGRTEIGPRALGNRSLLAEPYRRETQQRLNTIKQREHYRPIAPLCLEEDFALHFDLTRASPHMLYFARVRNDQLKAITHVDGSSRVQTVNPEQNGLMYKLLRAFKEISGAGVLCNTSLNFSGKGFINRASDLVTYADTTGLDGFAVEGALFLRSPEKYTGCL</sequence>
<organism evidence="4 5">
    <name type="scientific">Paraburkholderia bryophila</name>
    <dbReference type="NCBI Taxonomy" id="420952"/>
    <lineage>
        <taxon>Bacteria</taxon>
        <taxon>Pseudomonadati</taxon>
        <taxon>Pseudomonadota</taxon>
        <taxon>Betaproteobacteria</taxon>
        <taxon>Burkholderiales</taxon>
        <taxon>Burkholderiaceae</taxon>
        <taxon>Paraburkholderia</taxon>
    </lineage>
</organism>
<accession>A0A329CUE6</accession>
<dbReference type="Gene3D" id="3.30.420.40">
    <property type="match status" value="1"/>
</dbReference>
<protein>
    <submittedName>
        <fullName evidence="4">Hydroxymethyl cephem carbamoyltransferase</fullName>
    </submittedName>
</protein>
<name>A0A329CUE6_9BURK</name>
<dbReference type="InterPro" id="IPR003696">
    <property type="entry name" value="Carbtransf_dom"/>
</dbReference>
<dbReference type="RefSeq" id="WP_111930177.1">
    <property type="nucleotide sequence ID" value="NZ_CADFFP010000002.1"/>
</dbReference>
<dbReference type="InterPro" id="IPR038152">
    <property type="entry name" value="Carbam_trans_C_sf"/>
</dbReference>
<proteinExistence type="inferred from homology"/>
<comment type="similarity">
    <text evidence="1">Belongs to the NodU/CmcH family.</text>
</comment>
<reference evidence="4 5" key="1">
    <citation type="submission" date="2018-06" db="EMBL/GenBank/DDBJ databases">
        <title>Genomic Encyclopedia of Type Strains, Phase III (KMG-III): the genomes of soil and plant-associated and newly described type strains.</title>
        <authorList>
            <person name="Whitman W."/>
        </authorList>
    </citation>
    <scope>NUCLEOTIDE SEQUENCE [LARGE SCALE GENOMIC DNA]</scope>
    <source>
        <strain evidence="4 5">LMG 23644</strain>
    </source>
</reference>
<evidence type="ECO:0000259" key="3">
    <source>
        <dbReference type="Pfam" id="PF16861"/>
    </source>
</evidence>
<dbReference type="PANTHER" id="PTHR34847:SF1">
    <property type="entry name" value="NODULATION PROTEIN U"/>
    <property type="match status" value="1"/>
</dbReference>
<comment type="caution">
    <text evidence="4">The sequence shown here is derived from an EMBL/GenBank/DDBJ whole genome shotgun (WGS) entry which is preliminary data.</text>
</comment>
<dbReference type="InterPro" id="IPR051338">
    <property type="entry name" value="NodU/CmcH_Carbamoyltrnsfr"/>
</dbReference>
<feature type="domain" description="Carbamoyltransferase" evidence="2">
    <location>
        <begin position="100"/>
        <end position="308"/>
    </location>
</feature>
<keyword evidence="4" id="KW-0808">Transferase</keyword>
<feature type="domain" description="Carbamoyltransferase C-terminal" evidence="3">
    <location>
        <begin position="356"/>
        <end position="519"/>
    </location>
</feature>
<dbReference type="OrthoDB" id="9780777at2"/>
<gene>
    <name evidence="4" type="ORF">BX591_103306</name>
</gene>
<dbReference type="AlphaFoldDB" id="A0A329CUE6"/>
<dbReference type="Gene3D" id="3.90.870.20">
    <property type="entry name" value="Carbamoyltransferase, C-terminal domain"/>
    <property type="match status" value="1"/>
</dbReference>